<sequence>MVVARTIYPSADTSDCFILPDLISCCSFPLRRHPKAEAVAAASDRWLDTNCPGLSPKKRTALYALKCGMITAHCYPDADEERFRIVADFLVYLFHLDNISDEMAIQGTEQLADIVMNALWFPERYMPTHQPGKEHPLKEPSVAKLTRDFWSRCIKDAKAGPQARFKENMGLFFAAVQQQASDRHSDKIPDLESYIAMRRDTSGCKPSFDLIEYAMGLDLPDFVADHPTLRALNQAANDLVTWSNDIFSYNVEQARGDTHNMVAILMAHYGMSVQAAVDFVGDLCKQTMDTFVQNQERLPSWGPEVDTEVALYVKGLQDWMVGSLHWSFMTERYFGKLGPEIKEHRIVKLLPRKVKA</sequence>
<keyword evidence="4 6" id="KW-0460">Magnesium</keyword>
<evidence type="ECO:0000313" key="7">
    <source>
        <dbReference type="EMBL" id="KZT02345.1"/>
    </source>
</evidence>
<dbReference type="PANTHER" id="PTHR35201">
    <property type="entry name" value="TERPENE SYNTHASE"/>
    <property type="match status" value="1"/>
</dbReference>
<dbReference type="InterPro" id="IPR008949">
    <property type="entry name" value="Isoprenoid_synthase_dom_sf"/>
</dbReference>
<dbReference type="GO" id="GO:0008299">
    <property type="term" value="P:isoprenoid biosynthetic process"/>
    <property type="evidence" value="ECO:0007669"/>
    <property type="project" value="UniProtKB-ARBA"/>
</dbReference>
<dbReference type="Gene3D" id="1.10.600.10">
    <property type="entry name" value="Farnesyl Diphosphate Synthase"/>
    <property type="match status" value="1"/>
</dbReference>
<dbReference type="SFLD" id="SFLDG01020">
    <property type="entry name" value="Terpene_Cyclase_Like_2"/>
    <property type="match status" value="1"/>
</dbReference>
<evidence type="ECO:0000256" key="6">
    <source>
        <dbReference type="RuleBase" id="RU366034"/>
    </source>
</evidence>
<dbReference type="InParanoid" id="A0A165C7Q5"/>
<dbReference type="PANTHER" id="PTHR35201:SF4">
    <property type="entry name" value="BETA-PINACENE SYNTHASE-RELATED"/>
    <property type="match status" value="1"/>
</dbReference>
<evidence type="ECO:0000256" key="2">
    <source>
        <dbReference type="ARBA" id="ARBA00006333"/>
    </source>
</evidence>
<organism evidence="7 8">
    <name type="scientific">Laetiporus sulphureus 93-53</name>
    <dbReference type="NCBI Taxonomy" id="1314785"/>
    <lineage>
        <taxon>Eukaryota</taxon>
        <taxon>Fungi</taxon>
        <taxon>Dikarya</taxon>
        <taxon>Basidiomycota</taxon>
        <taxon>Agaricomycotina</taxon>
        <taxon>Agaricomycetes</taxon>
        <taxon>Polyporales</taxon>
        <taxon>Laetiporus</taxon>
    </lineage>
</organism>
<evidence type="ECO:0000256" key="4">
    <source>
        <dbReference type="ARBA" id="ARBA00022842"/>
    </source>
</evidence>
<dbReference type="RefSeq" id="XP_040760085.1">
    <property type="nucleotide sequence ID" value="XM_040906622.1"/>
</dbReference>
<dbReference type="EC" id="4.2.3.-" evidence="6"/>
<evidence type="ECO:0000256" key="1">
    <source>
        <dbReference type="ARBA" id="ARBA00001946"/>
    </source>
</evidence>
<protein>
    <recommendedName>
        <fullName evidence="6">Terpene synthase</fullName>
        <ecNumber evidence="6">4.2.3.-</ecNumber>
    </recommendedName>
</protein>
<evidence type="ECO:0000256" key="3">
    <source>
        <dbReference type="ARBA" id="ARBA00022723"/>
    </source>
</evidence>
<dbReference type="Pfam" id="PF19086">
    <property type="entry name" value="Terpene_syn_C_2"/>
    <property type="match status" value="1"/>
</dbReference>
<dbReference type="GO" id="GO:0010333">
    <property type="term" value="F:terpene synthase activity"/>
    <property type="evidence" value="ECO:0007669"/>
    <property type="project" value="InterPro"/>
</dbReference>
<dbReference type="GeneID" id="63823651"/>
<reference evidence="7 8" key="1">
    <citation type="journal article" date="2016" name="Mol. Biol. Evol.">
        <title>Comparative Genomics of Early-Diverging Mushroom-Forming Fungi Provides Insights into the Origins of Lignocellulose Decay Capabilities.</title>
        <authorList>
            <person name="Nagy L.G."/>
            <person name="Riley R."/>
            <person name="Tritt A."/>
            <person name="Adam C."/>
            <person name="Daum C."/>
            <person name="Floudas D."/>
            <person name="Sun H."/>
            <person name="Yadav J.S."/>
            <person name="Pangilinan J."/>
            <person name="Larsson K.H."/>
            <person name="Matsuura K."/>
            <person name="Barry K."/>
            <person name="Labutti K."/>
            <person name="Kuo R."/>
            <person name="Ohm R.A."/>
            <person name="Bhattacharya S.S."/>
            <person name="Shirouzu T."/>
            <person name="Yoshinaga Y."/>
            <person name="Martin F.M."/>
            <person name="Grigoriev I.V."/>
            <person name="Hibbett D.S."/>
        </authorList>
    </citation>
    <scope>NUCLEOTIDE SEQUENCE [LARGE SCALE GENOMIC DNA]</scope>
    <source>
        <strain evidence="7 8">93-53</strain>
    </source>
</reference>
<evidence type="ECO:0000313" key="8">
    <source>
        <dbReference type="Proteomes" id="UP000076871"/>
    </source>
</evidence>
<dbReference type="Proteomes" id="UP000076871">
    <property type="component" value="Unassembled WGS sequence"/>
</dbReference>
<gene>
    <name evidence="7" type="ORF">LAESUDRAFT_706375</name>
</gene>
<evidence type="ECO:0000256" key="5">
    <source>
        <dbReference type="ARBA" id="ARBA00023239"/>
    </source>
</evidence>
<dbReference type="EMBL" id="KV427653">
    <property type="protein sequence ID" value="KZT02345.1"/>
    <property type="molecule type" value="Genomic_DNA"/>
</dbReference>
<comment type="cofactor">
    <cofactor evidence="1 6">
        <name>Mg(2+)</name>
        <dbReference type="ChEBI" id="CHEBI:18420"/>
    </cofactor>
</comment>
<dbReference type="AlphaFoldDB" id="A0A165C7Q5"/>
<keyword evidence="3 6" id="KW-0479">Metal-binding</keyword>
<keyword evidence="8" id="KW-1185">Reference proteome</keyword>
<name>A0A165C7Q5_9APHY</name>
<proteinExistence type="inferred from homology"/>
<comment type="similarity">
    <text evidence="2 6">Belongs to the terpene synthase family.</text>
</comment>
<dbReference type="SUPFAM" id="SSF48576">
    <property type="entry name" value="Terpenoid synthases"/>
    <property type="match status" value="1"/>
</dbReference>
<dbReference type="GO" id="GO:0046872">
    <property type="term" value="F:metal ion binding"/>
    <property type="evidence" value="ECO:0007669"/>
    <property type="project" value="UniProtKB-KW"/>
</dbReference>
<keyword evidence="5 6" id="KW-0456">Lyase</keyword>
<dbReference type="OrthoDB" id="2861623at2759"/>
<dbReference type="SFLD" id="SFLDS00005">
    <property type="entry name" value="Isoprenoid_Synthase_Type_I"/>
    <property type="match status" value="1"/>
</dbReference>
<dbReference type="InterPro" id="IPR034686">
    <property type="entry name" value="Terpene_cyclase-like_2"/>
</dbReference>
<accession>A0A165C7Q5</accession>